<keyword evidence="4" id="KW-1185">Reference proteome</keyword>
<dbReference type="Proteomes" id="UP000016933">
    <property type="component" value="Unassembled WGS sequence"/>
</dbReference>
<reference evidence="3 4" key="2">
    <citation type="journal article" date="2012" name="PLoS Pathog.">
        <title>Diverse lifestyles and strategies of plant pathogenesis encoded in the genomes of eighteen Dothideomycetes fungi.</title>
        <authorList>
            <person name="Ohm R.A."/>
            <person name="Feau N."/>
            <person name="Henrissat B."/>
            <person name="Schoch C.L."/>
            <person name="Horwitz B.A."/>
            <person name="Barry K.W."/>
            <person name="Condon B.J."/>
            <person name="Copeland A.C."/>
            <person name="Dhillon B."/>
            <person name="Glaser F."/>
            <person name="Hesse C.N."/>
            <person name="Kosti I."/>
            <person name="LaButti K."/>
            <person name="Lindquist E.A."/>
            <person name="Lucas S."/>
            <person name="Salamov A.A."/>
            <person name="Bradshaw R.E."/>
            <person name="Ciuffetti L."/>
            <person name="Hamelin R.C."/>
            <person name="Kema G.H.J."/>
            <person name="Lawrence C."/>
            <person name="Scott J.A."/>
            <person name="Spatafora J.W."/>
            <person name="Turgeon B.G."/>
            <person name="de Wit P.J.G.M."/>
            <person name="Zhong S."/>
            <person name="Goodwin S.B."/>
            <person name="Grigoriev I.V."/>
        </authorList>
    </citation>
    <scope>NUCLEOTIDE SEQUENCE [LARGE SCALE GENOMIC DNA]</scope>
    <source>
        <strain evidence="4">NZE10 / CBS 128990</strain>
    </source>
</reference>
<gene>
    <name evidence="3" type="ORF">DOTSEDRAFT_36588</name>
</gene>
<dbReference type="OrthoDB" id="10492669at2759"/>
<keyword evidence="2" id="KW-0732">Signal</keyword>
<proteinExistence type="predicted"/>
<evidence type="ECO:0000313" key="3">
    <source>
        <dbReference type="EMBL" id="EME41134.1"/>
    </source>
</evidence>
<protein>
    <recommendedName>
        <fullName evidence="5">Lysine-specific metallo-endopeptidase domain-containing protein</fullName>
    </recommendedName>
</protein>
<name>N1PG97_DOTSN</name>
<dbReference type="EMBL" id="KB446542">
    <property type="protein sequence ID" value="EME41134.1"/>
    <property type="molecule type" value="Genomic_DNA"/>
</dbReference>
<evidence type="ECO:0000313" key="4">
    <source>
        <dbReference type="Proteomes" id="UP000016933"/>
    </source>
</evidence>
<evidence type="ECO:0000256" key="2">
    <source>
        <dbReference type="SAM" id="SignalP"/>
    </source>
</evidence>
<reference evidence="4" key="1">
    <citation type="journal article" date="2012" name="PLoS Genet.">
        <title>The genomes of the fungal plant pathogens Cladosporium fulvum and Dothistroma septosporum reveal adaptation to different hosts and lifestyles but also signatures of common ancestry.</title>
        <authorList>
            <person name="de Wit P.J.G.M."/>
            <person name="van der Burgt A."/>
            <person name="Oekmen B."/>
            <person name="Stergiopoulos I."/>
            <person name="Abd-Elsalam K.A."/>
            <person name="Aerts A.L."/>
            <person name="Bahkali A.H."/>
            <person name="Beenen H.G."/>
            <person name="Chettri P."/>
            <person name="Cox M.P."/>
            <person name="Datema E."/>
            <person name="de Vries R.P."/>
            <person name="Dhillon B."/>
            <person name="Ganley A.R."/>
            <person name="Griffiths S.A."/>
            <person name="Guo Y."/>
            <person name="Hamelin R.C."/>
            <person name="Henrissat B."/>
            <person name="Kabir M.S."/>
            <person name="Jashni M.K."/>
            <person name="Kema G."/>
            <person name="Klaubauf S."/>
            <person name="Lapidus A."/>
            <person name="Levasseur A."/>
            <person name="Lindquist E."/>
            <person name="Mehrabi R."/>
            <person name="Ohm R.A."/>
            <person name="Owen T.J."/>
            <person name="Salamov A."/>
            <person name="Schwelm A."/>
            <person name="Schijlen E."/>
            <person name="Sun H."/>
            <person name="van den Burg H.A."/>
            <person name="van Ham R.C.H.J."/>
            <person name="Zhang S."/>
            <person name="Goodwin S.B."/>
            <person name="Grigoriev I.V."/>
            <person name="Collemare J."/>
            <person name="Bradshaw R.E."/>
        </authorList>
    </citation>
    <scope>NUCLEOTIDE SEQUENCE [LARGE SCALE GENOMIC DNA]</scope>
    <source>
        <strain evidence="4">NZE10 / CBS 128990</strain>
    </source>
</reference>
<organism evidence="3 4">
    <name type="scientific">Dothistroma septosporum (strain NZE10 / CBS 128990)</name>
    <name type="common">Red band needle blight fungus</name>
    <name type="synonym">Mycosphaerella pini</name>
    <dbReference type="NCBI Taxonomy" id="675120"/>
    <lineage>
        <taxon>Eukaryota</taxon>
        <taxon>Fungi</taxon>
        <taxon>Dikarya</taxon>
        <taxon>Ascomycota</taxon>
        <taxon>Pezizomycotina</taxon>
        <taxon>Dothideomycetes</taxon>
        <taxon>Dothideomycetidae</taxon>
        <taxon>Mycosphaerellales</taxon>
        <taxon>Mycosphaerellaceae</taxon>
        <taxon>Dothistroma</taxon>
    </lineage>
</organism>
<feature type="region of interest" description="Disordered" evidence="1">
    <location>
        <begin position="287"/>
        <end position="333"/>
    </location>
</feature>
<evidence type="ECO:0008006" key="5">
    <source>
        <dbReference type="Google" id="ProtNLM"/>
    </source>
</evidence>
<feature type="chain" id="PRO_5004109366" description="Lysine-specific metallo-endopeptidase domain-containing protein" evidence="2">
    <location>
        <begin position="22"/>
        <end position="343"/>
    </location>
</feature>
<evidence type="ECO:0000256" key="1">
    <source>
        <dbReference type="SAM" id="MobiDB-lite"/>
    </source>
</evidence>
<feature type="signal peptide" evidence="2">
    <location>
        <begin position="1"/>
        <end position="21"/>
    </location>
</feature>
<accession>N1PG97</accession>
<sequence>MKLAKLLRSLGLLATLSLTAASPIEGNEQIEALNNADFLKNVAKWNAGKNLASEVISLTDRISQDDYEYRGKLTKDDFTQLVERYFGRGSYPAVKSAIFPMFARMQEGLELGDQGPLKYRYDRGHEGFSGSAYTFDEVISFANQDLIHHPFVDKIHERARVWIHEMAHLTWVNGNNGGESGISHPPRTSKYPLKKKKPPLLTSPPPHLVHDIPTTSLTYSTPSLQHAATPLESIYGETLSQYLALCYPNLAPFSNDNIARFAMAVFHTAHKGHKPKPAEFKRICPAEQGEGPRFGSGLGSESVPTIRPEIEEGDLPETRWGGDVEEGEGEGDARLRLRGRLRL</sequence>
<dbReference type="HOGENOM" id="CLU_808987_0_0_1"/>
<dbReference type="OMA" id="RARVWIH"/>
<dbReference type="AlphaFoldDB" id="N1PG97"/>